<feature type="compositionally biased region" description="Acidic residues" evidence="1">
    <location>
        <begin position="1"/>
        <end position="17"/>
    </location>
</feature>
<evidence type="ECO:0000313" key="4">
    <source>
        <dbReference type="Proteomes" id="UP000064967"/>
    </source>
</evidence>
<accession>A0A0K1QGW1</accession>
<reference evidence="3 4" key="1">
    <citation type="submission" date="2015-08" db="EMBL/GenBank/DDBJ databases">
        <authorList>
            <person name="Babu N.S."/>
            <person name="Beckwith C.J."/>
            <person name="Beseler K.G."/>
            <person name="Brison A."/>
            <person name="Carone J.V."/>
            <person name="Caskin T.P."/>
            <person name="Diamond M."/>
            <person name="Durham M.E."/>
            <person name="Foxe J.M."/>
            <person name="Go M."/>
            <person name="Henderson B.A."/>
            <person name="Jones I.B."/>
            <person name="McGettigan J.A."/>
            <person name="Micheletti S.J."/>
            <person name="Nasrallah M.E."/>
            <person name="Ortiz D."/>
            <person name="Piller C.R."/>
            <person name="Privatt S.R."/>
            <person name="Schneider S.L."/>
            <person name="Sharp S."/>
            <person name="Smith T.C."/>
            <person name="Stanton J.D."/>
            <person name="Ullery H.E."/>
            <person name="Wilson R.J."/>
            <person name="Serrano M.G."/>
            <person name="Buck G."/>
            <person name="Lee V."/>
            <person name="Wang Y."/>
            <person name="Carvalho R."/>
            <person name="Voegtly L."/>
            <person name="Shi R."/>
            <person name="Duckworth R."/>
            <person name="Johnson A."/>
            <person name="Loviza R."/>
            <person name="Walstead R."/>
            <person name="Shah Z."/>
            <person name="Kiflezghi M."/>
            <person name="Wade K."/>
            <person name="Ball S.L."/>
            <person name="Bradley K.W."/>
            <person name="Asai D.J."/>
            <person name="Bowman C.A."/>
            <person name="Russell D.A."/>
            <person name="Pope W.H."/>
            <person name="Jacobs-Sera D."/>
            <person name="Hendrix R.W."/>
            <person name="Hatfull G.F."/>
        </authorList>
    </citation>
    <scope>NUCLEOTIDE SEQUENCE [LARGE SCALE GENOMIC DNA]</scope>
    <source>
        <strain evidence="3 4">DSM 27648</strain>
    </source>
</reference>
<dbReference type="InterPro" id="IPR029052">
    <property type="entry name" value="Metallo-depent_PP-like"/>
</dbReference>
<feature type="compositionally biased region" description="Polar residues" evidence="1">
    <location>
        <begin position="21"/>
        <end position="32"/>
    </location>
</feature>
<dbReference type="Proteomes" id="UP000064967">
    <property type="component" value="Chromosome"/>
</dbReference>
<feature type="region of interest" description="Disordered" evidence="1">
    <location>
        <begin position="139"/>
        <end position="163"/>
    </location>
</feature>
<dbReference type="EMBL" id="CP012333">
    <property type="protein sequence ID" value="AKV04675.1"/>
    <property type="molecule type" value="Genomic_DNA"/>
</dbReference>
<evidence type="ECO:0000256" key="1">
    <source>
        <dbReference type="SAM" id="MobiDB-lite"/>
    </source>
</evidence>
<keyword evidence="4" id="KW-1185">Reference proteome</keyword>
<gene>
    <name evidence="3" type="ORF">AKJ09_11338</name>
</gene>
<feature type="transmembrane region" description="Helical" evidence="2">
    <location>
        <begin position="598"/>
        <end position="623"/>
    </location>
</feature>
<dbReference type="PANTHER" id="PTHR34211">
    <property type="entry name" value="CALCINEURIN-LIKE METALLO-PHOSPHOESTERASE SUPERFAMILY PROTEIN"/>
    <property type="match status" value="1"/>
</dbReference>
<dbReference type="KEGG" id="llu:AKJ09_11338"/>
<keyword evidence="2" id="KW-1133">Transmembrane helix</keyword>
<organism evidence="3 4">
    <name type="scientific">Labilithrix luteola</name>
    <dbReference type="NCBI Taxonomy" id="1391654"/>
    <lineage>
        <taxon>Bacteria</taxon>
        <taxon>Pseudomonadati</taxon>
        <taxon>Myxococcota</taxon>
        <taxon>Polyangia</taxon>
        <taxon>Polyangiales</taxon>
        <taxon>Labilitrichaceae</taxon>
        <taxon>Labilithrix</taxon>
    </lineage>
</organism>
<feature type="transmembrane region" description="Helical" evidence="2">
    <location>
        <begin position="326"/>
        <end position="346"/>
    </location>
</feature>
<evidence type="ECO:0000256" key="2">
    <source>
        <dbReference type="SAM" id="Phobius"/>
    </source>
</evidence>
<feature type="transmembrane region" description="Helical" evidence="2">
    <location>
        <begin position="535"/>
        <end position="556"/>
    </location>
</feature>
<dbReference type="STRING" id="1391654.AKJ09_11338"/>
<dbReference type="SUPFAM" id="SSF56300">
    <property type="entry name" value="Metallo-dependent phosphatases"/>
    <property type="match status" value="1"/>
</dbReference>
<sequence>MLLEDGTETPDGPDEDAPTTAGDTSGDTSALQASGALESGAGQPSHASVTDEDDLPPASSAEPLVPIFLEPRGDRLGPLVFRHGAHPPFAIRWYGITSLFGHLRNFVARAIATESVDSRDWMRPNAPEELLRATVSVLRGGQSRTSSPDGDPQAGNGPLGTTKPAASLVEALDRPVWIDFVADTGDDRDVSAGVGEMLASTYECADDAGHKRTLPRGDLLVFGGDVAYPVATADEIYKRLVLPWNEQLRRTRASNRKRVVLGVPGNHDWYDGLDGFGRLFRRSVDEPFRTDDVDPTPKLGRKLRIRTGRKVGLVARQLHLDEVGGAYGLIVAFGRSVKAFFSGVGIRRRRRLVLRGYEPVQEASYFALPLAPGLDLFGADRQLGRVDFRQRSYFTRWRRAHADRAVLFVAGDPAMAYGLRNDPGARMLAACKLSLERDRIFYIAGDFHHYERRRVDRSMHVIAGGGGAFLHGTRIGPYPKPSGPPDAAYPNAVQCRKLVAEVPVRLTLFRAGALVHVALALLASLQLWAARNGTHTLVFTSIAMATALTFGLYFIAHQGQEKRGIAFVAAPFGVALGLLPMALRLSTSRLPAMAGDTAVIIASAFGGSFVFGIYLTILAVLGFEHQQAFTVLGHPGFKHFVRLCVHRDGRIEGWTVGKDDVLVKGPPALIDKFVWTPGPPEPPKPGPRGSRRPPAGS</sequence>
<dbReference type="AlphaFoldDB" id="A0A0K1QGW1"/>
<feature type="transmembrane region" description="Helical" evidence="2">
    <location>
        <begin position="506"/>
        <end position="529"/>
    </location>
</feature>
<proteinExistence type="predicted"/>
<keyword evidence="2" id="KW-0812">Transmembrane</keyword>
<dbReference type="RefSeq" id="WP_146655254.1">
    <property type="nucleotide sequence ID" value="NZ_CP012333.1"/>
</dbReference>
<feature type="transmembrane region" description="Helical" evidence="2">
    <location>
        <begin position="565"/>
        <end position="586"/>
    </location>
</feature>
<name>A0A0K1QGW1_9BACT</name>
<dbReference type="OrthoDB" id="500534at2"/>
<feature type="region of interest" description="Disordered" evidence="1">
    <location>
        <begin position="674"/>
        <end position="697"/>
    </location>
</feature>
<feature type="compositionally biased region" description="Pro residues" evidence="1">
    <location>
        <begin position="677"/>
        <end position="686"/>
    </location>
</feature>
<dbReference type="PANTHER" id="PTHR34211:SF3">
    <property type="entry name" value="CALCINEURIN-LIKE METALLO-PHOSPHOESTERASE SUPERFAMILY PROTEIN"/>
    <property type="match status" value="1"/>
</dbReference>
<keyword evidence="2" id="KW-0472">Membrane</keyword>
<feature type="region of interest" description="Disordered" evidence="1">
    <location>
        <begin position="1"/>
        <end position="61"/>
    </location>
</feature>
<evidence type="ECO:0000313" key="3">
    <source>
        <dbReference type="EMBL" id="AKV04675.1"/>
    </source>
</evidence>
<protein>
    <submittedName>
        <fullName evidence="3">Calcineurin-like phosphoesterase family protein</fullName>
    </submittedName>
</protein>